<organism evidence="3 4">
    <name type="scientific">Streptomyces coacervatus</name>
    <dbReference type="NCBI Taxonomy" id="647381"/>
    <lineage>
        <taxon>Bacteria</taxon>
        <taxon>Bacillati</taxon>
        <taxon>Actinomycetota</taxon>
        <taxon>Actinomycetes</taxon>
        <taxon>Kitasatosporales</taxon>
        <taxon>Streptomycetaceae</taxon>
        <taxon>Streptomyces</taxon>
    </lineage>
</organism>
<proteinExistence type="predicted"/>
<evidence type="ECO:0000256" key="1">
    <source>
        <dbReference type="SAM" id="MobiDB-lite"/>
    </source>
</evidence>
<keyword evidence="4" id="KW-1185">Reference proteome</keyword>
<evidence type="ECO:0000256" key="2">
    <source>
        <dbReference type="SAM" id="Phobius"/>
    </source>
</evidence>
<comment type="caution">
    <text evidence="3">The sequence shown here is derived from an EMBL/GenBank/DDBJ whole genome shotgun (WGS) entry which is preliminary data.</text>
</comment>
<name>A0ABP7JH46_9ACTN</name>
<sequence length="287" mass="30495">MTENQNAQVGEVSPVELVPSEAPHAPDAPVEPAVPPGKPLRRGRIAVVAGSVLLAGAVVAGVGYTVVTVNGADRDAGAPVYKFPKDDRAEKAKPASAKGLAGTLVPYGADGWSRGPDMGEFGSDAELSGAEATALRKEPFKSLPRTQRKRLEEQIDKERIKGMAMRSYVSTDETSAVYTDKASVVSIELAQMDNRAAVRRVSQNEKQFLGALGLFRAGPAIEGHKNAGCFLSRAFKGEKLDWMFCTAYQGDVLVTVTANSARPMEAKGIGMLLKEQLDRIAEPGEAV</sequence>
<feature type="region of interest" description="Disordered" evidence="1">
    <location>
        <begin position="1"/>
        <end position="36"/>
    </location>
</feature>
<feature type="compositionally biased region" description="Low complexity" evidence="1">
    <location>
        <begin position="21"/>
        <end position="31"/>
    </location>
</feature>
<dbReference type="Proteomes" id="UP001501009">
    <property type="component" value="Unassembled WGS sequence"/>
</dbReference>
<accession>A0ABP7JH46</accession>
<keyword evidence="2" id="KW-0812">Transmembrane</keyword>
<evidence type="ECO:0000313" key="4">
    <source>
        <dbReference type="Proteomes" id="UP001501009"/>
    </source>
</evidence>
<evidence type="ECO:0000313" key="3">
    <source>
        <dbReference type="EMBL" id="GAA3843481.1"/>
    </source>
</evidence>
<feature type="transmembrane region" description="Helical" evidence="2">
    <location>
        <begin position="45"/>
        <end position="67"/>
    </location>
</feature>
<evidence type="ECO:0008006" key="5">
    <source>
        <dbReference type="Google" id="ProtNLM"/>
    </source>
</evidence>
<gene>
    <name evidence="3" type="ORF">GCM10022403_089310</name>
</gene>
<reference evidence="4" key="1">
    <citation type="journal article" date="2019" name="Int. J. Syst. Evol. Microbiol.">
        <title>The Global Catalogue of Microorganisms (GCM) 10K type strain sequencing project: providing services to taxonomists for standard genome sequencing and annotation.</title>
        <authorList>
            <consortium name="The Broad Institute Genomics Platform"/>
            <consortium name="The Broad Institute Genome Sequencing Center for Infectious Disease"/>
            <person name="Wu L."/>
            <person name="Ma J."/>
        </authorList>
    </citation>
    <scope>NUCLEOTIDE SEQUENCE [LARGE SCALE GENOMIC DNA]</scope>
    <source>
        <strain evidence="4">JCM 17138</strain>
    </source>
</reference>
<protein>
    <recommendedName>
        <fullName evidence="5">Secreted protein</fullName>
    </recommendedName>
</protein>
<dbReference type="RefSeq" id="WP_275778840.1">
    <property type="nucleotide sequence ID" value="NZ_BAABDE010000047.1"/>
</dbReference>
<dbReference type="EMBL" id="BAABDE010000047">
    <property type="protein sequence ID" value="GAA3843481.1"/>
    <property type="molecule type" value="Genomic_DNA"/>
</dbReference>
<keyword evidence="2" id="KW-0472">Membrane</keyword>
<keyword evidence="2" id="KW-1133">Transmembrane helix</keyword>